<dbReference type="EMBL" id="JAKMUS010000004">
    <property type="protein sequence ID" value="MCZ9293603.1"/>
    <property type="molecule type" value="Genomic_DNA"/>
</dbReference>
<protein>
    <recommendedName>
        <fullName evidence="5">Secreted protein</fullName>
    </recommendedName>
</protein>
<dbReference type="RefSeq" id="WP_269965056.1">
    <property type="nucleotide sequence ID" value="NZ_JAKMUS010000004.1"/>
</dbReference>
<keyword evidence="4" id="KW-1185">Reference proteome</keyword>
<comment type="caution">
    <text evidence="3">The sequence shown here is derived from an EMBL/GenBank/DDBJ whole genome shotgun (WGS) entry which is preliminary data.</text>
</comment>
<feature type="chain" id="PRO_5040948757" description="Secreted protein" evidence="2">
    <location>
        <begin position="18"/>
        <end position="213"/>
    </location>
</feature>
<accession>A0A9X3LW40</accession>
<keyword evidence="2" id="KW-0732">Signal</keyword>
<dbReference type="AlphaFoldDB" id="A0A9X3LW40"/>
<name>A0A9X3LW40_9CORY</name>
<feature type="region of interest" description="Disordered" evidence="1">
    <location>
        <begin position="26"/>
        <end position="78"/>
    </location>
</feature>
<reference evidence="3" key="1">
    <citation type="submission" date="2022-02" db="EMBL/GenBank/DDBJ databases">
        <title>Corynebacterium sp. from urogenital microbiome.</title>
        <authorList>
            <person name="Cappelli E.A."/>
            <person name="Ribeiro T.G."/>
            <person name="Peixe L."/>
        </authorList>
    </citation>
    <scope>NUCLEOTIDE SEQUENCE</scope>
    <source>
        <strain evidence="3">C8Ua_172</strain>
    </source>
</reference>
<evidence type="ECO:0000313" key="4">
    <source>
        <dbReference type="Proteomes" id="UP001146468"/>
    </source>
</evidence>
<organism evidence="3 4">
    <name type="scientific">Corynebacterium meitnerae</name>
    <dbReference type="NCBI Taxonomy" id="2913498"/>
    <lineage>
        <taxon>Bacteria</taxon>
        <taxon>Bacillati</taxon>
        <taxon>Actinomycetota</taxon>
        <taxon>Actinomycetes</taxon>
        <taxon>Mycobacteriales</taxon>
        <taxon>Corynebacteriaceae</taxon>
        <taxon>Corynebacterium</taxon>
    </lineage>
</organism>
<dbReference type="Proteomes" id="UP001146468">
    <property type="component" value="Unassembled WGS sequence"/>
</dbReference>
<evidence type="ECO:0000313" key="3">
    <source>
        <dbReference type="EMBL" id="MCZ9293603.1"/>
    </source>
</evidence>
<evidence type="ECO:0008006" key="5">
    <source>
        <dbReference type="Google" id="ProtNLM"/>
    </source>
</evidence>
<feature type="compositionally biased region" description="Low complexity" evidence="1">
    <location>
        <begin position="39"/>
        <end position="57"/>
    </location>
</feature>
<evidence type="ECO:0000256" key="1">
    <source>
        <dbReference type="SAM" id="MobiDB-lite"/>
    </source>
</evidence>
<evidence type="ECO:0000256" key="2">
    <source>
        <dbReference type="SAM" id="SignalP"/>
    </source>
</evidence>
<proteinExistence type="predicted"/>
<sequence length="213" mass="22820">MPSLPLTRLACIPAALALSVTLVACSSNEEPAPEPTPSSTPETTTATSSTEETTTESSESETTETSTSSKRRRGDEKVVDDVREKFASLAPESLFDDLESCVETSLKGSYDCSGPTVGQLQFFASKSMAEDTAEVLTGLSSSRVVEETDEKLVGWSMLGKTAVITVVDKQEGKVLQQMVASDVDDPEQRIFMLGLADSYSEPTAETTTSQQRK</sequence>
<gene>
    <name evidence="3" type="ORF">L8U60_03755</name>
</gene>
<feature type="signal peptide" evidence="2">
    <location>
        <begin position="1"/>
        <end position="17"/>
    </location>
</feature>